<evidence type="ECO:0008006" key="3">
    <source>
        <dbReference type="Google" id="ProtNLM"/>
    </source>
</evidence>
<comment type="caution">
    <text evidence="1">The sequence shown here is derived from an EMBL/GenBank/DDBJ whole genome shotgun (WGS) entry which is preliminary data.</text>
</comment>
<keyword evidence="2" id="KW-1185">Reference proteome</keyword>
<sequence>MQRIGLIIGTMDIAESEDSYLFQVSLPGVRRDRSFSCELDMNGEVVISGMIVTGEKMIHRLGEVFVRKTENLYQPSPFSLSFRLLGPIDLVQSNLNFGRDAIFEGVVKKQMNG</sequence>
<accession>A0ABD3LER8</accession>
<dbReference type="PANTHER" id="PTHR34661">
    <property type="entry name" value="INCREASED DNA METHYLATION 3"/>
    <property type="match status" value="1"/>
</dbReference>
<dbReference type="Gene3D" id="2.60.40.790">
    <property type="match status" value="1"/>
</dbReference>
<dbReference type="EMBL" id="JBJKBG010000002">
    <property type="protein sequence ID" value="KAL3750310.1"/>
    <property type="molecule type" value="Genomic_DNA"/>
</dbReference>
<dbReference type="InterPro" id="IPR008978">
    <property type="entry name" value="HSP20-like_chaperone"/>
</dbReference>
<reference evidence="1 2" key="1">
    <citation type="submission" date="2024-11" db="EMBL/GenBank/DDBJ databases">
        <title>Chromosome-level genome assembly of Eucalyptus globulus Labill. provides insights into its genome evolution.</title>
        <authorList>
            <person name="Li X."/>
        </authorList>
    </citation>
    <scope>NUCLEOTIDE SEQUENCE [LARGE SCALE GENOMIC DNA]</scope>
    <source>
        <strain evidence="1">CL2024</strain>
        <tissue evidence="1">Fresh tender leaves</tissue>
    </source>
</reference>
<dbReference type="Proteomes" id="UP001634007">
    <property type="component" value="Unassembled WGS sequence"/>
</dbReference>
<dbReference type="PANTHER" id="PTHR34661:SF3">
    <property type="entry name" value="INCREASED DNA METHYLATION 2"/>
    <property type="match status" value="1"/>
</dbReference>
<gene>
    <name evidence="1" type="ORF">ACJRO7_011326</name>
</gene>
<evidence type="ECO:0000313" key="1">
    <source>
        <dbReference type="EMBL" id="KAL3750310.1"/>
    </source>
</evidence>
<evidence type="ECO:0000313" key="2">
    <source>
        <dbReference type="Proteomes" id="UP001634007"/>
    </source>
</evidence>
<name>A0ABD3LER8_EUCGL</name>
<dbReference type="AlphaFoldDB" id="A0ABD3LER8"/>
<protein>
    <recommendedName>
        <fullName evidence="3">SHSP domain-containing protein</fullName>
    </recommendedName>
</protein>
<organism evidence="1 2">
    <name type="scientific">Eucalyptus globulus</name>
    <name type="common">Tasmanian blue gum</name>
    <dbReference type="NCBI Taxonomy" id="34317"/>
    <lineage>
        <taxon>Eukaryota</taxon>
        <taxon>Viridiplantae</taxon>
        <taxon>Streptophyta</taxon>
        <taxon>Embryophyta</taxon>
        <taxon>Tracheophyta</taxon>
        <taxon>Spermatophyta</taxon>
        <taxon>Magnoliopsida</taxon>
        <taxon>eudicotyledons</taxon>
        <taxon>Gunneridae</taxon>
        <taxon>Pentapetalae</taxon>
        <taxon>rosids</taxon>
        <taxon>malvids</taxon>
        <taxon>Myrtales</taxon>
        <taxon>Myrtaceae</taxon>
        <taxon>Myrtoideae</taxon>
        <taxon>Eucalypteae</taxon>
        <taxon>Eucalyptus</taxon>
    </lineage>
</organism>
<proteinExistence type="predicted"/>
<dbReference type="InterPro" id="IPR039321">
    <property type="entry name" value="IDM2/3-like"/>
</dbReference>